<dbReference type="OrthoDB" id="498037at2759"/>
<evidence type="ECO:0000256" key="1">
    <source>
        <dbReference type="SAM" id="Phobius"/>
    </source>
</evidence>
<dbReference type="EMBL" id="CAJNDS010002162">
    <property type="protein sequence ID" value="CAE7356839.1"/>
    <property type="molecule type" value="Genomic_DNA"/>
</dbReference>
<dbReference type="Proteomes" id="UP000604046">
    <property type="component" value="Unassembled WGS sequence"/>
</dbReference>
<feature type="transmembrane region" description="Helical" evidence="1">
    <location>
        <begin position="319"/>
        <end position="341"/>
    </location>
</feature>
<name>A0A812PKK8_9DINO</name>
<evidence type="ECO:0000313" key="2">
    <source>
        <dbReference type="EMBL" id="CAE7356839.1"/>
    </source>
</evidence>
<feature type="transmembrane region" description="Helical" evidence="1">
    <location>
        <begin position="189"/>
        <end position="221"/>
    </location>
</feature>
<accession>A0A812PKK8</accession>
<organism evidence="2 3">
    <name type="scientific">Symbiodinium natans</name>
    <dbReference type="NCBI Taxonomy" id="878477"/>
    <lineage>
        <taxon>Eukaryota</taxon>
        <taxon>Sar</taxon>
        <taxon>Alveolata</taxon>
        <taxon>Dinophyceae</taxon>
        <taxon>Suessiales</taxon>
        <taxon>Symbiodiniaceae</taxon>
        <taxon>Symbiodinium</taxon>
    </lineage>
</organism>
<keyword evidence="1" id="KW-1133">Transmembrane helix</keyword>
<feature type="transmembrane region" description="Helical" evidence="1">
    <location>
        <begin position="151"/>
        <end position="177"/>
    </location>
</feature>
<keyword evidence="1" id="KW-0472">Membrane</keyword>
<feature type="transmembrane region" description="Helical" evidence="1">
    <location>
        <begin position="46"/>
        <end position="66"/>
    </location>
</feature>
<protein>
    <submittedName>
        <fullName evidence="2">Uncharacterized protein</fullName>
    </submittedName>
</protein>
<keyword evidence="1" id="KW-0812">Transmembrane</keyword>
<feature type="transmembrane region" description="Helical" evidence="1">
    <location>
        <begin position="233"/>
        <end position="259"/>
    </location>
</feature>
<sequence>MRLTPDETKAARSMGSLLRRFILMSVCILAAFYATATMLFTRISIARSLVLCAMLGSGTALGFVYLETDSTLLWKVVHQSQFYRNVLQLARNDWVRAFSVGFAGILIPILLGPLGFMSPDQSASADRFTGAVRPLVDELHTWNWTSVLRKLNAFCALFILLLVGMKVTYVFFSWLNVQLIAWNLDITSLSILVFAIGLSMFMMPIVPGTAVYIFAGIVLGYQAQTGSQDLWRAIGIGILLSSVAKMLACTGQYLIGYCVGKSVRVQRFVAVDRVFTRAMEMILSRRGLSPGKVCILVAGPDFPTSVLCGILKLNIPQMLLGTTPVILVSIVPQVCVGALVASSPASSESDSSQADQNITQYVTAGAAVIQAAATLYVSYRIMKTAEDHYQELSKHRPEHDKVAELTKKEEAYTRKYAELTRWGDMSCLLRASILLSSGIFLLVSWIFAADFTLSNQMCFRTFSITDRIDADFEDGGLDGNVLNLVSHPVGTVTLVLSAVAFLLHILVGSWLDSATRRSLAVQVATESGGRQQPSFYDVLGRPSVPELS</sequence>
<comment type="caution">
    <text evidence="2">The sequence shown here is derived from an EMBL/GenBank/DDBJ whole genome shotgun (WGS) entry which is preliminary data.</text>
</comment>
<feature type="transmembrane region" description="Helical" evidence="1">
    <location>
        <begin position="427"/>
        <end position="447"/>
    </location>
</feature>
<gene>
    <name evidence="2" type="ORF">SNAT2548_LOCUS19011</name>
</gene>
<reference evidence="2" key="1">
    <citation type="submission" date="2021-02" db="EMBL/GenBank/DDBJ databases">
        <authorList>
            <person name="Dougan E. K."/>
            <person name="Rhodes N."/>
            <person name="Thang M."/>
            <person name="Chan C."/>
        </authorList>
    </citation>
    <scope>NUCLEOTIDE SEQUENCE</scope>
</reference>
<proteinExistence type="predicted"/>
<dbReference type="AlphaFoldDB" id="A0A812PKK8"/>
<feature type="transmembrane region" description="Helical" evidence="1">
    <location>
        <begin position="94"/>
        <end position="116"/>
    </location>
</feature>
<feature type="transmembrane region" description="Helical" evidence="1">
    <location>
        <begin position="361"/>
        <end position="379"/>
    </location>
</feature>
<evidence type="ECO:0000313" key="3">
    <source>
        <dbReference type="Proteomes" id="UP000604046"/>
    </source>
</evidence>
<feature type="transmembrane region" description="Helical" evidence="1">
    <location>
        <begin position="21"/>
        <end position="40"/>
    </location>
</feature>
<feature type="transmembrane region" description="Helical" evidence="1">
    <location>
        <begin position="489"/>
        <end position="511"/>
    </location>
</feature>
<keyword evidence="3" id="KW-1185">Reference proteome</keyword>